<gene>
    <name evidence="2" type="ORF">HMPREF0446_00875</name>
</gene>
<dbReference type="OrthoDB" id="2571246at2"/>
<sequence>METIKDKFFIFNPKSYLFGNELLELAKEADRLAEQYPEISIFVTCPYADIHKVSSETKHIIVTAQHLDGIDCGRGMGAVLPASLYNAGARATFLNHAEHPLTTSQVVASINQAEKLGLITILCADSIKEARMLAMLNPTIMLCEPTELIGTGQTSDDSYILETNHQVKSVNSDILMMQGAGIMNENDVYRTIKLGADGTGCTSGIVKAKDPKLMLKLMIEAIDKAMNEEKK</sequence>
<dbReference type="InterPro" id="IPR000652">
    <property type="entry name" value="Triosephosphate_isomerase"/>
</dbReference>
<keyword evidence="1" id="KW-0413">Isomerase</keyword>
<dbReference type="STRING" id="626369.HMPREF0446_00875"/>
<organism evidence="2 3">
    <name type="scientific">Granulicatella elegans ATCC 700633</name>
    <dbReference type="NCBI Taxonomy" id="626369"/>
    <lineage>
        <taxon>Bacteria</taxon>
        <taxon>Bacillati</taxon>
        <taxon>Bacillota</taxon>
        <taxon>Bacilli</taxon>
        <taxon>Lactobacillales</taxon>
        <taxon>Carnobacteriaceae</taxon>
        <taxon>Granulicatella</taxon>
    </lineage>
</organism>
<evidence type="ECO:0008006" key="4">
    <source>
        <dbReference type="Google" id="ProtNLM"/>
    </source>
</evidence>
<dbReference type="AlphaFoldDB" id="D0BLM2"/>
<comment type="caution">
    <text evidence="2">The sequence shown here is derived from an EMBL/GenBank/DDBJ whole genome shotgun (WGS) entry which is preliminary data.</text>
</comment>
<dbReference type="NCBIfam" id="NF003302">
    <property type="entry name" value="PRK04302.1"/>
    <property type="match status" value="1"/>
</dbReference>
<dbReference type="InterPro" id="IPR035990">
    <property type="entry name" value="TIM_sf"/>
</dbReference>
<protein>
    <recommendedName>
        <fullName evidence="4">Triose-phosphate isomerase</fullName>
    </recommendedName>
</protein>
<dbReference type="Gene3D" id="3.20.20.70">
    <property type="entry name" value="Aldolase class I"/>
    <property type="match status" value="1"/>
</dbReference>
<evidence type="ECO:0000313" key="3">
    <source>
        <dbReference type="Proteomes" id="UP000002939"/>
    </source>
</evidence>
<reference evidence="2" key="1">
    <citation type="submission" date="2009-09" db="EMBL/GenBank/DDBJ databases">
        <authorList>
            <consortium name="The Broad Institute Genome Sequencing Platform"/>
            <person name="Ward D."/>
            <person name="Feldgarden M."/>
            <person name="Earl A."/>
            <person name="Young S.K."/>
            <person name="Zeng Q."/>
            <person name="Koehrsen M."/>
            <person name="Alvarado L."/>
            <person name="Berlin A."/>
            <person name="Bochicchio J."/>
            <person name="Borenstein D."/>
            <person name="Chapman S.B."/>
            <person name="Chen Z."/>
            <person name="Engels R."/>
            <person name="Freedman E."/>
            <person name="Gellesch M."/>
            <person name="Goldberg J."/>
            <person name="Griggs A."/>
            <person name="Gujja S."/>
            <person name="Heilman E."/>
            <person name="Heiman D."/>
            <person name="Hepburn T."/>
            <person name="Howarth C."/>
            <person name="Jen D."/>
            <person name="Larson L."/>
            <person name="Lewis B."/>
            <person name="Mehta T."/>
            <person name="Park D."/>
            <person name="Pearson M."/>
            <person name="Roberts A."/>
            <person name="Saif S."/>
            <person name="Shea T."/>
            <person name="Shenoy N."/>
            <person name="Sisk P."/>
            <person name="Stolte C."/>
            <person name="Sykes S."/>
            <person name="Thomson T."/>
            <person name="Walk T."/>
            <person name="White J."/>
            <person name="Yandava C."/>
            <person name="Sibley C.D."/>
            <person name="Field T.R."/>
            <person name="Grinwis M."/>
            <person name="Eshaghurshan C.S."/>
            <person name="Surette M.G."/>
            <person name="Haas B."/>
            <person name="Nusbaum C."/>
            <person name="Birren B."/>
        </authorList>
    </citation>
    <scope>NUCLEOTIDE SEQUENCE [LARGE SCALE GENOMIC DNA]</scope>
    <source>
        <strain evidence="2">ATCC 700633</strain>
    </source>
</reference>
<dbReference type="EMBL" id="ACRF02000016">
    <property type="protein sequence ID" value="EEW92887.1"/>
    <property type="molecule type" value="Genomic_DNA"/>
</dbReference>
<dbReference type="HOGENOM" id="CLU_104921_0_0_9"/>
<evidence type="ECO:0000256" key="1">
    <source>
        <dbReference type="ARBA" id="ARBA00023235"/>
    </source>
</evidence>
<dbReference type="eggNOG" id="COG0149">
    <property type="taxonomic scope" value="Bacteria"/>
</dbReference>
<accession>D0BLM2</accession>
<dbReference type="GO" id="GO:0004807">
    <property type="term" value="F:triose-phosphate isomerase activity"/>
    <property type="evidence" value="ECO:0007669"/>
    <property type="project" value="InterPro"/>
</dbReference>
<dbReference type="SUPFAM" id="SSF51351">
    <property type="entry name" value="Triosephosphate isomerase (TIM)"/>
    <property type="match status" value="1"/>
</dbReference>
<name>D0BLM2_9LACT</name>
<dbReference type="Pfam" id="PF00121">
    <property type="entry name" value="TIM"/>
    <property type="match status" value="1"/>
</dbReference>
<keyword evidence="3" id="KW-1185">Reference proteome</keyword>
<dbReference type="Proteomes" id="UP000002939">
    <property type="component" value="Unassembled WGS sequence"/>
</dbReference>
<dbReference type="InterPro" id="IPR013785">
    <property type="entry name" value="Aldolase_TIM"/>
</dbReference>
<proteinExistence type="predicted"/>
<reference evidence="2" key="2">
    <citation type="submission" date="2011-10" db="EMBL/GenBank/DDBJ databases">
        <title>The Genome Sequence of Granulicatella elegans ATCC 700633.</title>
        <authorList>
            <consortium name="The Broad Institute Genome Sequencing Platform"/>
            <consortium name="The Broad Institute Genome Sequencing Center for Infectious Disease"/>
            <person name="Earl A."/>
            <person name="Ward D."/>
            <person name="Feldgarden M."/>
            <person name="Gevers D."/>
            <person name="Sibley C.D."/>
            <person name="Field T.R."/>
            <person name="Grinwis M."/>
            <person name="Eshaghurshan C.S."/>
            <person name="Surette M.G."/>
            <person name="Young S.K."/>
            <person name="Zeng Q."/>
            <person name="Gargeya S."/>
            <person name="Fitzgerald M."/>
            <person name="Haas B."/>
            <person name="Abouelleil A."/>
            <person name="Alvarado L."/>
            <person name="Arachchi H.M."/>
            <person name="Berlin A."/>
            <person name="Brown A."/>
            <person name="Chapman S.B."/>
            <person name="Chen Z."/>
            <person name="Dunbar C."/>
            <person name="Freedman E."/>
            <person name="Gearin G."/>
            <person name="Goldberg J."/>
            <person name="Griggs A."/>
            <person name="Gujja S."/>
            <person name="Heiman D."/>
            <person name="Howarth C."/>
            <person name="Larson L."/>
            <person name="Lui A."/>
            <person name="MacDonald P.J.P."/>
            <person name="Montmayeur A."/>
            <person name="Murphy C."/>
            <person name="Neiman D."/>
            <person name="Pearson M."/>
            <person name="Priest M."/>
            <person name="Roberts A."/>
            <person name="Saif S."/>
            <person name="Shea T."/>
            <person name="Shenoy N."/>
            <person name="Sisk P."/>
            <person name="Stolte C."/>
            <person name="Sykes S."/>
            <person name="Wortman J."/>
            <person name="Nusbaum C."/>
            <person name="Birren B."/>
        </authorList>
    </citation>
    <scope>NUCLEOTIDE SEQUENCE [LARGE SCALE GENOMIC DNA]</scope>
    <source>
        <strain evidence="2">ATCC 700633</strain>
    </source>
</reference>
<dbReference type="RefSeq" id="WP_006703148.1">
    <property type="nucleotide sequence ID" value="NZ_KI391971.1"/>
</dbReference>
<evidence type="ECO:0000313" key="2">
    <source>
        <dbReference type="EMBL" id="EEW92887.1"/>
    </source>
</evidence>
<dbReference type="PROSITE" id="PS51440">
    <property type="entry name" value="TIM_2"/>
    <property type="match status" value="1"/>
</dbReference>